<evidence type="ECO:0000313" key="3">
    <source>
        <dbReference type="Proteomes" id="UP000271339"/>
    </source>
</evidence>
<comment type="caution">
    <text evidence="2">The sequence shown here is derived from an EMBL/GenBank/DDBJ whole genome shotgun (WGS) entry which is preliminary data.</text>
</comment>
<evidence type="ECO:0000256" key="1">
    <source>
        <dbReference type="SAM" id="MobiDB-lite"/>
    </source>
</evidence>
<evidence type="ECO:0000313" key="2">
    <source>
        <dbReference type="EMBL" id="RMA56783.1"/>
    </source>
</evidence>
<sequence>MLDPKHKNEQNIKNQDYPGEPNSKPDSPKQPSKEDPKKVPESNDPAGYSESGPIKKSPFSEEE</sequence>
<keyword evidence="3" id="KW-1185">Reference proteome</keyword>
<dbReference type="AlphaFoldDB" id="A0A3L9Y7V0"/>
<dbReference type="EMBL" id="REFC01000016">
    <property type="protein sequence ID" value="RMA56783.1"/>
    <property type="molecule type" value="Genomic_DNA"/>
</dbReference>
<dbReference type="Proteomes" id="UP000271339">
    <property type="component" value="Unassembled WGS sequence"/>
</dbReference>
<reference evidence="2 3" key="1">
    <citation type="submission" date="2018-10" db="EMBL/GenBank/DDBJ databases">
        <title>Genomic Encyclopedia of Archaeal and Bacterial Type Strains, Phase II (KMG-II): from individual species to whole genera.</title>
        <authorList>
            <person name="Goeker M."/>
        </authorList>
    </citation>
    <scope>NUCLEOTIDE SEQUENCE [LARGE SCALE GENOMIC DNA]</scope>
    <source>
        <strain evidence="2 3">DSM 23424</strain>
    </source>
</reference>
<accession>A0A3L9Y7V0</accession>
<feature type="compositionally biased region" description="Basic and acidic residues" evidence="1">
    <location>
        <begin position="1"/>
        <end position="10"/>
    </location>
</feature>
<gene>
    <name evidence="2" type="ORF">BXY75_3302</name>
</gene>
<protein>
    <submittedName>
        <fullName evidence="2">Uncharacterized protein</fullName>
    </submittedName>
</protein>
<name>A0A3L9Y7V0_9FLAO</name>
<feature type="region of interest" description="Disordered" evidence="1">
    <location>
        <begin position="1"/>
        <end position="63"/>
    </location>
</feature>
<feature type="compositionally biased region" description="Basic and acidic residues" evidence="1">
    <location>
        <begin position="31"/>
        <end position="41"/>
    </location>
</feature>
<proteinExistence type="predicted"/>
<organism evidence="2 3">
    <name type="scientific">Ulvibacter antarcticus</name>
    <dbReference type="NCBI Taxonomy" id="442714"/>
    <lineage>
        <taxon>Bacteria</taxon>
        <taxon>Pseudomonadati</taxon>
        <taxon>Bacteroidota</taxon>
        <taxon>Flavobacteriia</taxon>
        <taxon>Flavobacteriales</taxon>
        <taxon>Flavobacteriaceae</taxon>
        <taxon>Ulvibacter</taxon>
    </lineage>
</organism>